<dbReference type="EMBL" id="WTPX01000013">
    <property type="protein sequence ID" value="NNJ24642.1"/>
    <property type="molecule type" value="Genomic_DNA"/>
</dbReference>
<accession>A0ABX1V964</accession>
<dbReference type="RefSeq" id="WP_171183833.1">
    <property type="nucleotide sequence ID" value="NZ_WTPX01000013.1"/>
</dbReference>
<proteinExistence type="predicted"/>
<evidence type="ECO:0000313" key="1">
    <source>
        <dbReference type="EMBL" id="NNJ24642.1"/>
    </source>
</evidence>
<protein>
    <submittedName>
        <fullName evidence="1">Uncharacterized protein</fullName>
    </submittedName>
</protein>
<keyword evidence="2" id="KW-1185">Reference proteome</keyword>
<organism evidence="1 2">
    <name type="scientific">Alienimonas chondri</name>
    <dbReference type="NCBI Taxonomy" id="2681879"/>
    <lineage>
        <taxon>Bacteria</taxon>
        <taxon>Pseudomonadati</taxon>
        <taxon>Planctomycetota</taxon>
        <taxon>Planctomycetia</taxon>
        <taxon>Planctomycetales</taxon>
        <taxon>Planctomycetaceae</taxon>
        <taxon>Alienimonas</taxon>
    </lineage>
</organism>
<comment type="caution">
    <text evidence="1">The sequence shown here is derived from an EMBL/GenBank/DDBJ whole genome shotgun (WGS) entry which is preliminary data.</text>
</comment>
<reference evidence="1 2" key="1">
    <citation type="journal article" date="2020" name="Syst. Appl. Microbiol.">
        <title>Alienimonas chondri sp. nov., a novel planctomycete isolated from the biofilm of the red alga Chondrus crispus.</title>
        <authorList>
            <person name="Vitorino I."/>
            <person name="Albuquerque L."/>
            <person name="Wiegand S."/>
            <person name="Kallscheuer N."/>
            <person name="da Costa M.S."/>
            <person name="Lobo-da-Cunha A."/>
            <person name="Jogler C."/>
            <person name="Lage O.M."/>
        </authorList>
    </citation>
    <scope>NUCLEOTIDE SEQUENCE [LARGE SCALE GENOMIC DNA]</scope>
    <source>
        <strain evidence="1 2">LzC2</strain>
    </source>
</reference>
<sequence>MSDVIHPKYLPYTREELTGHFADEKHLNQLVDSSRRLTAYVRRFEGLTGGFSLTPEVRRERQLERDERAWTVSALKAVYDANAMPALLDRAFAHTQGDERVGGWAEKVGGEDSTLRFEVGLYSPEVYREALRRRYDERDASVALVPYISDAAAGRTKLEGATRADGVLSGQSATVVFEAKLLSDSSSHVTFDPLRNQIARNLDILLDEKAALKHEIDERYFVLLTPETFRRRPRSRHYGLLLREYVNNPDALKEDLPHRDPEQVIALARRIGWATFEECRDLVPGACGWLPDGGAGGAA</sequence>
<name>A0ABX1V964_9PLAN</name>
<dbReference type="Proteomes" id="UP000609651">
    <property type="component" value="Unassembled WGS sequence"/>
</dbReference>
<gene>
    <name evidence="1" type="ORF">LzC2_07010</name>
</gene>
<evidence type="ECO:0000313" key="2">
    <source>
        <dbReference type="Proteomes" id="UP000609651"/>
    </source>
</evidence>